<evidence type="ECO:0000256" key="3">
    <source>
        <dbReference type="ARBA" id="ARBA00022737"/>
    </source>
</evidence>
<dbReference type="Gene3D" id="3.30.160.60">
    <property type="entry name" value="Classic Zinc Finger"/>
    <property type="match status" value="10"/>
</dbReference>
<dbReference type="PROSITE" id="PS50157">
    <property type="entry name" value="ZINC_FINGER_C2H2_2"/>
    <property type="match status" value="11"/>
</dbReference>
<feature type="domain" description="C2H2-type" evidence="9">
    <location>
        <begin position="214"/>
        <end position="238"/>
    </location>
</feature>
<feature type="domain" description="C2H2-type" evidence="9">
    <location>
        <begin position="272"/>
        <end position="294"/>
    </location>
</feature>
<dbReference type="FunFam" id="3.30.160.60:FF:000710">
    <property type="entry name" value="Zinc finger protein 768"/>
    <property type="match status" value="1"/>
</dbReference>
<accession>A0A7I8W713</accession>
<dbReference type="OrthoDB" id="9873027at2759"/>
<feature type="domain" description="C2H2-type" evidence="9">
    <location>
        <begin position="343"/>
        <end position="371"/>
    </location>
</feature>
<dbReference type="GO" id="GO:0005634">
    <property type="term" value="C:nucleus"/>
    <property type="evidence" value="ECO:0007669"/>
    <property type="project" value="UniProtKB-SubCell"/>
</dbReference>
<feature type="domain" description="C2H2-type" evidence="9">
    <location>
        <begin position="372"/>
        <end position="401"/>
    </location>
</feature>
<evidence type="ECO:0000256" key="5">
    <source>
        <dbReference type="ARBA" id="ARBA00022833"/>
    </source>
</evidence>
<dbReference type="Proteomes" id="UP000549394">
    <property type="component" value="Unassembled WGS sequence"/>
</dbReference>
<protein>
    <recommendedName>
        <fullName evidence="7">Zinc finger protein 865</fullName>
    </recommendedName>
</protein>
<feature type="domain" description="C2H2-type" evidence="9">
    <location>
        <begin position="129"/>
        <end position="156"/>
    </location>
</feature>
<keyword evidence="5" id="KW-0862">Zinc</keyword>
<keyword evidence="3" id="KW-0677">Repeat</keyword>
<reference evidence="10 11" key="1">
    <citation type="submission" date="2020-08" db="EMBL/GenBank/DDBJ databases">
        <authorList>
            <person name="Hejnol A."/>
        </authorList>
    </citation>
    <scope>NUCLEOTIDE SEQUENCE [LARGE SCALE GENOMIC DNA]</scope>
</reference>
<dbReference type="InterPro" id="IPR036236">
    <property type="entry name" value="Znf_C2H2_sf"/>
</dbReference>
<feature type="domain" description="C2H2-type" evidence="9">
    <location>
        <begin position="157"/>
        <end position="184"/>
    </location>
</feature>
<sequence length="590" mass="68236">MEQLGIQFITESDQSGLSSEHDVGKLSYNTYSDSSENVQTFVQSAYTFQTLPLVTSAQEVQIHYSPVLSQHVEPLLCTNPELELQNDEIIKKGKKKKGEKFSCEICGSQYSQKGILTLHMRLHTGQSALQCNICEKRFLQKVHLNAHMRTHTGERPYECKTCQKFFKTMDSLKKHQLQHTGKKPFVCSYCGESFRQKVQMQVHVRRFHTNERPWTCEDCGKSFLTRQHVLNHKRQVHAPPSVPCPICGRPFSDDRHMKRHMDTHLAEYERQYECNVCKKRLASKESLNKHYKIHDTTLKYQCQHCGTTFRASSSLRSHIKRTHSVTSTAPPSQAAFDDDRKYNRCCFCSKFFSDSNLLKSHILLVHRSEESVSCEECGKSLESRYHLSNHRKRCVKNNSSAIFECCVCLMTFDDIHIYAVHYLSHTPDGALIPCPWCSQLLPDIAPFIDHQLEHQNGDNERPFECGNCGSKFSTRARLDQHVVKGCNKRKNSKKKKNKAKSDEDIILLDVNAQIELEEISVDDLMEELRIRCSTEGTTRICWCGCLFNDLQLYETHVKCHDEMDPLHCSFCNHYSSSWPDFFCHLSFHDK</sequence>
<evidence type="ECO:0000259" key="9">
    <source>
        <dbReference type="PROSITE" id="PS50157"/>
    </source>
</evidence>
<evidence type="ECO:0000256" key="7">
    <source>
        <dbReference type="ARBA" id="ARBA00068876"/>
    </source>
</evidence>
<feature type="domain" description="C2H2-type" evidence="9">
    <location>
        <begin position="463"/>
        <end position="490"/>
    </location>
</feature>
<evidence type="ECO:0000256" key="4">
    <source>
        <dbReference type="ARBA" id="ARBA00022771"/>
    </source>
</evidence>
<evidence type="ECO:0000313" key="10">
    <source>
        <dbReference type="EMBL" id="CAD5123447.1"/>
    </source>
</evidence>
<name>A0A7I8W713_9ANNE</name>
<dbReference type="InterPro" id="IPR013087">
    <property type="entry name" value="Znf_C2H2_type"/>
</dbReference>
<dbReference type="FunFam" id="3.30.160.60:FF:000100">
    <property type="entry name" value="Zinc finger 45-like"/>
    <property type="match status" value="1"/>
</dbReference>
<evidence type="ECO:0000256" key="8">
    <source>
        <dbReference type="PROSITE-ProRule" id="PRU00042"/>
    </source>
</evidence>
<dbReference type="AlphaFoldDB" id="A0A7I8W713"/>
<dbReference type="SUPFAM" id="SSF57667">
    <property type="entry name" value="beta-beta-alpha zinc fingers"/>
    <property type="match status" value="6"/>
</dbReference>
<keyword evidence="6" id="KW-0539">Nucleus</keyword>
<dbReference type="Pfam" id="PF13894">
    <property type="entry name" value="zf-C2H2_4"/>
    <property type="match status" value="1"/>
</dbReference>
<dbReference type="FunFam" id="3.30.160.60:FF:000145">
    <property type="entry name" value="Zinc finger protein 574"/>
    <property type="match status" value="1"/>
</dbReference>
<dbReference type="GO" id="GO:0008270">
    <property type="term" value="F:zinc ion binding"/>
    <property type="evidence" value="ECO:0007669"/>
    <property type="project" value="UniProtKB-KW"/>
</dbReference>
<proteinExistence type="predicted"/>
<dbReference type="PROSITE" id="PS00028">
    <property type="entry name" value="ZINC_FINGER_C2H2_1"/>
    <property type="match status" value="10"/>
</dbReference>
<evidence type="ECO:0000256" key="1">
    <source>
        <dbReference type="ARBA" id="ARBA00004123"/>
    </source>
</evidence>
<feature type="domain" description="C2H2-type" evidence="9">
    <location>
        <begin position="242"/>
        <end position="269"/>
    </location>
</feature>
<feature type="domain" description="C2H2-type" evidence="9">
    <location>
        <begin position="101"/>
        <end position="128"/>
    </location>
</feature>
<comment type="caution">
    <text evidence="10">The sequence shown here is derived from an EMBL/GenBank/DDBJ whole genome shotgun (WGS) entry which is preliminary data.</text>
</comment>
<organism evidence="10 11">
    <name type="scientific">Dimorphilus gyrociliatus</name>
    <dbReference type="NCBI Taxonomy" id="2664684"/>
    <lineage>
        <taxon>Eukaryota</taxon>
        <taxon>Metazoa</taxon>
        <taxon>Spiralia</taxon>
        <taxon>Lophotrochozoa</taxon>
        <taxon>Annelida</taxon>
        <taxon>Polychaeta</taxon>
        <taxon>Polychaeta incertae sedis</taxon>
        <taxon>Dinophilidae</taxon>
        <taxon>Dimorphilus</taxon>
    </lineage>
</organism>
<evidence type="ECO:0000256" key="6">
    <source>
        <dbReference type="ARBA" id="ARBA00023242"/>
    </source>
</evidence>
<evidence type="ECO:0000313" key="11">
    <source>
        <dbReference type="Proteomes" id="UP000549394"/>
    </source>
</evidence>
<keyword evidence="2" id="KW-0479">Metal-binding</keyword>
<feature type="domain" description="C2H2-type" evidence="9">
    <location>
        <begin position="300"/>
        <end position="328"/>
    </location>
</feature>
<dbReference type="SMART" id="SM00355">
    <property type="entry name" value="ZnF_C2H2"/>
    <property type="match status" value="14"/>
</dbReference>
<keyword evidence="11" id="KW-1185">Reference proteome</keyword>
<dbReference type="PANTHER" id="PTHR24376">
    <property type="entry name" value="ZINC FINGER PROTEIN"/>
    <property type="match status" value="1"/>
</dbReference>
<dbReference type="EMBL" id="CAJFCJ010000019">
    <property type="protein sequence ID" value="CAD5123447.1"/>
    <property type="molecule type" value="Genomic_DNA"/>
</dbReference>
<dbReference type="FunFam" id="3.30.160.60:FF:000446">
    <property type="entry name" value="Zinc finger protein"/>
    <property type="match status" value="2"/>
</dbReference>
<comment type="subcellular location">
    <subcellularLocation>
        <location evidence="1">Nucleus</location>
    </subcellularLocation>
</comment>
<dbReference type="PANTHER" id="PTHR24376:SF235">
    <property type="entry name" value="C2H2-TYPE DOMAIN-CONTAINING PROTEIN"/>
    <property type="match status" value="1"/>
</dbReference>
<dbReference type="Pfam" id="PF00096">
    <property type="entry name" value="zf-C2H2"/>
    <property type="match status" value="6"/>
</dbReference>
<feature type="domain" description="C2H2-type" evidence="9">
    <location>
        <begin position="185"/>
        <end position="213"/>
    </location>
</feature>
<evidence type="ECO:0000256" key="2">
    <source>
        <dbReference type="ARBA" id="ARBA00022723"/>
    </source>
</evidence>
<gene>
    <name evidence="10" type="ORF">DGYR_LOCUS11126</name>
</gene>
<keyword evidence="4 8" id="KW-0863">Zinc-finger</keyword>